<proteinExistence type="predicted"/>
<gene>
    <name evidence="2" type="ORF">ACLFYP115_02033</name>
</gene>
<keyword evidence="1" id="KW-0812">Transmembrane</keyword>
<feature type="transmembrane region" description="Helical" evidence="1">
    <location>
        <begin position="40"/>
        <end position="61"/>
    </location>
</feature>
<evidence type="ECO:0008006" key="3">
    <source>
        <dbReference type="Google" id="ProtNLM"/>
    </source>
</evidence>
<dbReference type="GeneID" id="69470320"/>
<keyword evidence="1" id="KW-0472">Membrane</keyword>
<feature type="transmembrane region" description="Helical" evidence="1">
    <location>
        <begin position="132"/>
        <end position="152"/>
    </location>
</feature>
<sequence length="200" mass="22400">MKKEDKKQERIENYERTRKEMKEAGYKESSGIISILKANVMALATAGPFCIIAFIIYTLRWGKDGFAIDSRNLVLFLGLFFVSIFIHEMLHGAGWSLSCKKGWHSIAFGFMWSSLTPYCHCKEPLKFSSYAVGLYLPFCVLGLGIFAVSLAVPNYRLFMLGILNMLAAGGDLTIGCCLMKHKNGLILDHPTDCGFVSFEK</sequence>
<dbReference type="Pfam" id="PF11667">
    <property type="entry name" value="DUF3267"/>
    <property type="match status" value="1"/>
</dbReference>
<accession>A0A6N2UVN6</accession>
<dbReference type="InterPro" id="IPR021683">
    <property type="entry name" value="DUF3267"/>
</dbReference>
<evidence type="ECO:0000313" key="2">
    <source>
        <dbReference type="EMBL" id="VYT20221.1"/>
    </source>
</evidence>
<dbReference type="AlphaFoldDB" id="A0A6N2UVN6"/>
<evidence type="ECO:0000256" key="1">
    <source>
        <dbReference type="SAM" id="Phobius"/>
    </source>
</evidence>
<dbReference type="EMBL" id="CACRSQ010000006">
    <property type="protein sequence ID" value="VYT20221.1"/>
    <property type="molecule type" value="Genomic_DNA"/>
</dbReference>
<dbReference type="RefSeq" id="WP_006565933.1">
    <property type="nucleotide sequence ID" value="NZ_BAABRZ010000004.1"/>
</dbReference>
<name>A0A6N2UVN6_9FIRM</name>
<feature type="transmembrane region" description="Helical" evidence="1">
    <location>
        <begin position="158"/>
        <end position="179"/>
    </location>
</feature>
<organism evidence="2">
    <name type="scientific">Anaerostipes caccae</name>
    <dbReference type="NCBI Taxonomy" id="105841"/>
    <lineage>
        <taxon>Bacteria</taxon>
        <taxon>Bacillati</taxon>
        <taxon>Bacillota</taxon>
        <taxon>Clostridia</taxon>
        <taxon>Lachnospirales</taxon>
        <taxon>Lachnospiraceae</taxon>
        <taxon>Anaerostipes</taxon>
    </lineage>
</organism>
<reference evidence="2" key="1">
    <citation type="submission" date="2019-11" db="EMBL/GenBank/DDBJ databases">
        <authorList>
            <person name="Feng L."/>
        </authorList>
    </citation>
    <scope>NUCLEOTIDE SEQUENCE</scope>
    <source>
        <strain evidence="2">AcaccaeLFYP115</strain>
    </source>
</reference>
<feature type="transmembrane region" description="Helical" evidence="1">
    <location>
        <begin position="73"/>
        <end position="90"/>
    </location>
</feature>
<protein>
    <recommendedName>
        <fullName evidence="3">DUF3267 domain-containing protein</fullName>
    </recommendedName>
</protein>
<keyword evidence="1" id="KW-1133">Transmembrane helix</keyword>